<name>Q033Q5_LACP3</name>
<gene>
    <name evidence="2" type="ordered locus">LSEI_2857</name>
</gene>
<evidence type="ECO:0000313" key="2">
    <source>
        <dbReference type="EMBL" id="ABJ71567.1"/>
    </source>
</evidence>
<dbReference type="AlphaFoldDB" id="Q033Q5"/>
<reference evidence="2 3" key="1">
    <citation type="journal article" date="2006" name="Proc. Natl. Acad. Sci. U.S.A.">
        <title>Comparative genomics of the lactic acid bacteria.</title>
        <authorList>
            <person name="Makarova K."/>
            <person name="Slesarev A."/>
            <person name="Wolf Y."/>
            <person name="Sorokin A."/>
            <person name="Mirkin B."/>
            <person name="Koonin E."/>
            <person name="Pavlov A."/>
            <person name="Pavlova N."/>
            <person name="Karamychev V."/>
            <person name="Polouchine N."/>
            <person name="Shakhova V."/>
            <person name="Grigoriev I."/>
            <person name="Lou Y."/>
            <person name="Rohksar D."/>
            <person name="Lucas S."/>
            <person name="Huang K."/>
            <person name="Goodstein D.M."/>
            <person name="Hawkins T."/>
            <person name="Plengvidhya V."/>
            <person name="Welker D."/>
            <person name="Hughes J."/>
            <person name="Goh Y."/>
            <person name="Benson A."/>
            <person name="Baldwin K."/>
            <person name="Lee J.H."/>
            <person name="Diaz-Muniz I."/>
            <person name="Dosti B."/>
            <person name="Smeianov V."/>
            <person name="Wechter W."/>
            <person name="Barabote R."/>
            <person name="Lorca G."/>
            <person name="Altermann E."/>
            <person name="Barrangou R."/>
            <person name="Ganesan B."/>
            <person name="Xie Y."/>
            <person name="Rawsthorne H."/>
            <person name="Tamir D."/>
            <person name="Parker C."/>
            <person name="Breidt F."/>
            <person name="Broadbent J."/>
            <person name="Hutkins R."/>
            <person name="O'Sullivan D."/>
            <person name="Steele J."/>
            <person name="Unlu G."/>
            <person name="Saier M."/>
            <person name="Klaenhammer T."/>
            <person name="Richardson P."/>
            <person name="Kozyavkin S."/>
            <person name="Weimer B."/>
            <person name="Mills D."/>
        </authorList>
    </citation>
    <scope>NUCLEOTIDE SEQUENCE [LARGE SCALE GENOMIC DNA]</scope>
    <source>
        <strain evidence="3">ATCC 334 / BCRC 17002 / CCUG 31169 / CIP 107868 / KCTC 3260 / NRRL B-441</strain>
    </source>
</reference>
<keyword evidence="3" id="KW-1185">Reference proteome</keyword>
<evidence type="ECO:0000313" key="3">
    <source>
        <dbReference type="Proteomes" id="UP000001651"/>
    </source>
</evidence>
<dbReference type="PaxDb" id="321967-LSEI_2857"/>
<dbReference type="KEGG" id="lca:LSEI_2857"/>
<organism evidence="2 3">
    <name type="scientific">Lacticaseibacillus paracasei (strain ATCC 334 / BCRC 17002 / CCUG 31169 / CIP 107868 / KCTC 3260 / NRRL B-441)</name>
    <name type="common">Lactobacillus paracasei</name>
    <dbReference type="NCBI Taxonomy" id="321967"/>
    <lineage>
        <taxon>Bacteria</taxon>
        <taxon>Bacillati</taxon>
        <taxon>Bacillota</taxon>
        <taxon>Bacilli</taxon>
        <taxon>Lactobacillales</taxon>
        <taxon>Lactobacillaceae</taxon>
        <taxon>Lacticaseibacillus</taxon>
    </lineage>
</organism>
<dbReference type="HOGENOM" id="CLU_3026509_0_0_9"/>
<dbReference type="Proteomes" id="UP000001651">
    <property type="component" value="Chromosome"/>
</dbReference>
<accession>Q033Q5</accession>
<proteinExistence type="predicted"/>
<protein>
    <submittedName>
        <fullName evidence="2">Uncharacterized protein</fullName>
    </submittedName>
</protein>
<dbReference type="EMBL" id="CP000423">
    <property type="protein sequence ID" value="ABJ71567.1"/>
    <property type="molecule type" value="Genomic_DNA"/>
</dbReference>
<sequence>MERDSDEDTADLTAELLADCEAVLLAAEGITGSSGVAGLLNPGVGSKGTQPKLLK</sequence>
<feature type="region of interest" description="Disordered" evidence="1">
    <location>
        <begin position="33"/>
        <end position="55"/>
    </location>
</feature>
<evidence type="ECO:0000256" key="1">
    <source>
        <dbReference type="SAM" id="MobiDB-lite"/>
    </source>
</evidence>
<dbReference type="PATRIC" id="fig|321967.11.peg.2802"/>